<dbReference type="Proteomes" id="UP000269396">
    <property type="component" value="Unassembled WGS sequence"/>
</dbReference>
<dbReference type="Pfam" id="PF00630">
    <property type="entry name" value="Filamin"/>
    <property type="match status" value="1"/>
</dbReference>
<dbReference type="InterPro" id="IPR014756">
    <property type="entry name" value="Ig_E-set"/>
</dbReference>
<reference evidence="1 2" key="1">
    <citation type="submission" date="2018-11" db="EMBL/GenBank/DDBJ databases">
        <authorList>
            <consortium name="Pathogen Informatics"/>
        </authorList>
    </citation>
    <scope>NUCLEOTIDE SEQUENCE [LARGE SCALE GENOMIC DNA]</scope>
    <source>
        <strain>Denwood</strain>
        <strain evidence="2">Zambia</strain>
    </source>
</reference>
<feature type="non-terminal residue" evidence="1">
    <location>
        <position position="1"/>
    </location>
</feature>
<dbReference type="SUPFAM" id="SSF81296">
    <property type="entry name" value="E set domains"/>
    <property type="match status" value="1"/>
</dbReference>
<sequence length="103" mass="11202">AIVTGDAVHDTITTDTTHVVVETGGRLINGPHSNLGPSRPDRHDVLYVGVSGPVVACEEVNIKHMGYGQYSISYTVRDRGRHLIMIKWGEQHVPGSPFTVDVI</sequence>
<protein>
    <submittedName>
        <fullName evidence="1">Uncharacterized protein</fullName>
    </submittedName>
</protein>
<dbReference type="InterPro" id="IPR001298">
    <property type="entry name" value="Filamin/ABP280_rpt"/>
</dbReference>
<name>A0A183PJN1_9TREM</name>
<dbReference type="Gene3D" id="2.60.40.10">
    <property type="entry name" value="Immunoglobulins"/>
    <property type="match status" value="1"/>
</dbReference>
<organism evidence="1 2">
    <name type="scientific">Schistosoma mattheei</name>
    <dbReference type="NCBI Taxonomy" id="31246"/>
    <lineage>
        <taxon>Eukaryota</taxon>
        <taxon>Metazoa</taxon>
        <taxon>Spiralia</taxon>
        <taxon>Lophotrochozoa</taxon>
        <taxon>Platyhelminthes</taxon>
        <taxon>Trematoda</taxon>
        <taxon>Digenea</taxon>
        <taxon>Strigeidida</taxon>
        <taxon>Schistosomatoidea</taxon>
        <taxon>Schistosomatidae</taxon>
        <taxon>Schistosoma</taxon>
    </lineage>
</organism>
<dbReference type="AlphaFoldDB" id="A0A183PJN1"/>
<dbReference type="EMBL" id="UZAL01034792">
    <property type="protein sequence ID" value="VDP66236.1"/>
    <property type="molecule type" value="Genomic_DNA"/>
</dbReference>
<dbReference type="InterPro" id="IPR017868">
    <property type="entry name" value="Filamin/ABP280_repeat-like"/>
</dbReference>
<evidence type="ECO:0000313" key="2">
    <source>
        <dbReference type="Proteomes" id="UP000269396"/>
    </source>
</evidence>
<dbReference type="PROSITE" id="PS50194">
    <property type="entry name" value="FILAMIN_REPEAT"/>
    <property type="match status" value="1"/>
</dbReference>
<gene>
    <name evidence="1" type="ORF">SMTD_LOCUS14566</name>
</gene>
<dbReference type="STRING" id="31246.A0A183PJN1"/>
<proteinExistence type="predicted"/>
<accession>A0A183PJN1</accession>
<dbReference type="SMART" id="SM00557">
    <property type="entry name" value="IG_FLMN"/>
    <property type="match status" value="1"/>
</dbReference>
<evidence type="ECO:0000313" key="1">
    <source>
        <dbReference type="EMBL" id="VDP66236.1"/>
    </source>
</evidence>
<keyword evidence="2" id="KW-1185">Reference proteome</keyword>
<dbReference type="InterPro" id="IPR013783">
    <property type="entry name" value="Ig-like_fold"/>
</dbReference>